<evidence type="ECO:0000313" key="1">
    <source>
        <dbReference type="EMBL" id="TKD00216.1"/>
    </source>
</evidence>
<dbReference type="RefSeq" id="WP_136933509.1">
    <property type="nucleotide sequence ID" value="NZ_SSMQ01000049.1"/>
</dbReference>
<dbReference type="SUPFAM" id="SSF56784">
    <property type="entry name" value="HAD-like"/>
    <property type="match status" value="1"/>
</dbReference>
<dbReference type="PANTHER" id="PTHR10000:SF8">
    <property type="entry name" value="HAD SUPERFAMILY HYDROLASE-LIKE, TYPE 3"/>
    <property type="match status" value="1"/>
</dbReference>
<keyword evidence="2" id="KW-1185">Reference proteome</keyword>
<dbReference type="AlphaFoldDB" id="A0A4U1J020"/>
<gene>
    <name evidence="1" type="ORF">E8A74_35415</name>
</gene>
<dbReference type="Gene3D" id="3.30.1240.10">
    <property type="match status" value="1"/>
</dbReference>
<dbReference type="Pfam" id="PF08282">
    <property type="entry name" value="Hydrolase_3"/>
    <property type="match status" value="1"/>
</dbReference>
<dbReference type="InterPro" id="IPR036412">
    <property type="entry name" value="HAD-like_sf"/>
</dbReference>
<sequence>MTYKLLALDLDGTLLRHDGSLHERDRWAIERLQSGGVAVTICTGRLYSGSREAAVAARIQGPIACVDGSHIVDARDDREHYHASLTGDHAAQLRRVLERHRTASFVFAHDSIVHDAAGAPWSSYVRTWSPRVTVVERVTSHPYWEHERGLLAVVAIGSKDSVHAAAEELEGELGGAAFVVRFAVTRAADTHAMVVRAAGPTKGTAIAWLADYHGCAVNEVVVVGDWLNDVPMFQVAGRSFAMGSAPSFVKEHASEELAAWSADDAGVAEAIERAWGTLG</sequence>
<dbReference type="PANTHER" id="PTHR10000">
    <property type="entry name" value="PHOSPHOSERINE PHOSPHATASE"/>
    <property type="match status" value="1"/>
</dbReference>
<dbReference type="GO" id="GO:0016791">
    <property type="term" value="F:phosphatase activity"/>
    <property type="evidence" value="ECO:0007669"/>
    <property type="project" value="UniProtKB-ARBA"/>
</dbReference>
<protein>
    <submittedName>
        <fullName evidence="1">HAD-IIB family hydrolase</fullName>
    </submittedName>
</protein>
<dbReference type="OrthoDB" id="7847955at2"/>
<evidence type="ECO:0000313" key="2">
    <source>
        <dbReference type="Proteomes" id="UP000309215"/>
    </source>
</evidence>
<dbReference type="GO" id="GO:0005829">
    <property type="term" value="C:cytosol"/>
    <property type="evidence" value="ECO:0007669"/>
    <property type="project" value="TreeGrafter"/>
</dbReference>
<dbReference type="GO" id="GO:0000287">
    <property type="term" value="F:magnesium ion binding"/>
    <property type="evidence" value="ECO:0007669"/>
    <property type="project" value="TreeGrafter"/>
</dbReference>
<dbReference type="Gene3D" id="3.40.50.1000">
    <property type="entry name" value="HAD superfamily/HAD-like"/>
    <property type="match status" value="1"/>
</dbReference>
<dbReference type="NCBIfam" id="TIGR01484">
    <property type="entry name" value="HAD-SF-IIB"/>
    <property type="match status" value="1"/>
</dbReference>
<organism evidence="1 2">
    <name type="scientific">Polyangium fumosum</name>
    <dbReference type="NCBI Taxonomy" id="889272"/>
    <lineage>
        <taxon>Bacteria</taxon>
        <taxon>Pseudomonadati</taxon>
        <taxon>Myxococcota</taxon>
        <taxon>Polyangia</taxon>
        <taxon>Polyangiales</taxon>
        <taxon>Polyangiaceae</taxon>
        <taxon>Polyangium</taxon>
    </lineage>
</organism>
<reference evidence="1 2" key="1">
    <citation type="submission" date="2019-04" db="EMBL/GenBank/DDBJ databases">
        <authorList>
            <person name="Li Y."/>
            <person name="Wang J."/>
        </authorList>
    </citation>
    <scope>NUCLEOTIDE SEQUENCE [LARGE SCALE GENOMIC DNA]</scope>
    <source>
        <strain evidence="1 2">DSM 14668</strain>
    </source>
</reference>
<dbReference type="InterPro" id="IPR023214">
    <property type="entry name" value="HAD_sf"/>
</dbReference>
<dbReference type="Proteomes" id="UP000309215">
    <property type="component" value="Unassembled WGS sequence"/>
</dbReference>
<comment type="caution">
    <text evidence="1">The sequence shown here is derived from an EMBL/GenBank/DDBJ whole genome shotgun (WGS) entry which is preliminary data.</text>
</comment>
<dbReference type="EMBL" id="SSMQ01000049">
    <property type="protein sequence ID" value="TKD00216.1"/>
    <property type="molecule type" value="Genomic_DNA"/>
</dbReference>
<name>A0A4U1J020_9BACT</name>
<dbReference type="InterPro" id="IPR006379">
    <property type="entry name" value="HAD-SF_hydro_IIB"/>
</dbReference>
<keyword evidence="1" id="KW-0378">Hydrolase</keyword>
<accession>A0A4U1J020</accession>
<proteinExistence type="predicted"/>